<dbReference type="STRING" id="1122930.SAMN02745168_2100"/>
<keyword evidence="7" id="KW-0133">Cell shape</keyword>
<organism evidence="12 13">
    <name type="scientific">Papillibacter cinnamivorans DSM 12816</name>
    <dbReference type="NCBI Taxonomy" id="1122930"/>
    <lineage>
        <taxon>Bacteria</taxon>
        <taxon>Bacillati</taxon>
        <taxon>Bacillota</taxon>
        <taxon>Clostridia</taxon>
        <taxon>Eubacteriales</taxon>
        <taxon>Oscillospiraceae</taxon>
        <taxon>Papillibacter</taxon>
    </lineage>
</organism>
<dbReference type="InterPro" id="IPR000291">
    <property type="entry name" value="D-Ala_lig_Van_CS"/>
</dbReference>
<dbReference type="InterPro" id="IPR013815">
    <property type="entry name" value="ATP_grasp_subdomain_1"/>
</dbReference>
<evidence type="ECO:0000256" key="8">
    <source>
        <dbReference type="ARBA" id="ARBA00022984"/>
    </source>
</evidence>
<keyword evidence="8" id="KW-0573">Peptidoglycan synthesis</keyword>
<dbReference type="GO" id="GO:0008716">
    <property type="term" value="F:D-alanine-D-alanine ligase activity"/>
    <property type="evidence" value="ECO:0007669"/>
    <property type="project" value="InterPro"/>
</dbReference>
<gene>
    <name evidence="12" type="ORF">SAMN02745168_2100</name>
</gene>
<evidence type="ECO:0000256" key="10">
    <source>
        <dbReference type="PROSITE-ProRule" id="PRU00409"/>
    </source>
</evidence>
<dbReference type="Proteomes" id="UP000192790">
    <property type="component" value="Unassembled WGS sequence"/>
</dbReference>
<dbReference type="GO" id="GO:0005524">
    <property type="term" value="F:ATP binding"/>
    <property type="evidence" value="ECO:0007669"/>
    <property type="project" value="UniProtKB-UniRule"/>
</dbReference>
<dbReference type="SUPFAM" id="SSF52440">
    <property type="entry name" value="PreATP-grasp domain"/>
    <property type="match status" value="1"/>
</dbReference>
<dbReference type="Gene3D" id="3.30.470.20">
    <property type="entry name" value="ATP-grasp fold, B domain"/>
    <property type="match status" value="1"/>
</dbReference>
<dbReference type="GO" id="GO:0008360">
    <property type="term" value="P:regulation of cell shape"/>
    <property type="evidence" value="ECO:0007669"/>
    <property type="project" value="UniProtKB-KW"/>
</dbReference>
<dbReference type="PROSITE" id="PS00844">
    <property type="entry name" value="DALA_DALA_LIGASE_2"/>
    <property type="match status" value="1"/>
</dbReference>
<feature type="domain" description="ATP-grasp" evidence="11">
    <location>
        <begin position="126"/>
        <end position="333"/>
    </location>
</feature>
<keyword evidence="3" id="KW-0963">Cytoplasm</keyword>
<keyword evidence="6 10" id="KW-0067">ATP-binding</keyword>
<protein>
    <submittedName>
        <fullName evidence="12">D-alanine-D-alanine ligase</fullName>
    </submittedName>
</protein>
<evidence type="ECO:0000256" key="3">
    <source>
        <dbReference type="ARBA" id="ARBA00022490"/>
    </source>
</evidence>
<evidence type="ECO:0000256" key="6">
    <source>
        <dbReference type="ARBA" id="ARBA00022840"/>
    </source>
</evidence>
<keyword evidence="9" id="KW-0961">Cell wall biogenesis/degradation</keyword>
<evidence type="ECO:0000256" key="7">
    <source>
        <dbReference type="ARBA" id="ARBA00022960"/>
    </source>
</evidence>
<dbReference type="SUPFAM" id="SSF56059">
    <property type="entry name" value="Glutathione synthetase ATP-binding domain-like"/>
    <property type="match status" value="1"/>
</dbReference>
<sequence length="348" mass="38978">MVFSVEEIPKPDPAPPLRVGLTFNLKHASLSDSEDEQAEYDRIETVDAIRAALETAGCRVELMEAADTLPRALSGRPVDIVFNIAEGSGGRGREAQIPSLLSFLRIPSTGSDETTLCVALDKALSKRLLATYQVKTPRYRVVHPDSRWKGGLSFPVIVKPVAEGSSKGIFNKAVAENETQLKELLEENFARYRQDMLVEEYIGGREFTVGILGNGAETRVFRPMEIVYLDQESAYHIYSFQVKKNYKTLIRYDCPAAIPEKTERELMDTARKIYDALECRDFARVDFRLSPEGTVYFIEINPLPGLEPGYSDFPMLAERNGMDYVALVRGVLNAALKRHGLEFCLEQG</sequence>
<dbReference type="RefSeq" id="WP_143806927.1">
    <property type="nucleotide sequence ID" value="NZ_FWXW01000005.1"/>
</dbReference>
<comment type="subcellular location">
    <subcellularLocation>
        <location evidence="1">Cytoplasm</location>
    </subcellularLocation>
</comment>
<evidence type="ECO:0000256" key="1">
    <source>
        <dbReference type="ARBA" id="ARBA00004496"/>
    </source>
</evidence>
<comment type="similarity">
    <text evidence="2">Belongs to the D-alanine--D-alanine ligase family.</text>
</comment>
<dbReference type="Gene3D" id="3.30.1490.20">
    <property type="entry name" value="ATP-grasp fold, A domain"/>
    <property type="match status" value="1"/>
</dbReference>
<proteinExistence type="inferred from homology"/>
<dbReference type="InterPro" id="IPR011095">
    <property type="entry name" value="Dala_Dala_lig_C"/>
</dbReference>
<dbReference type="PANTHER" id="PTHR23132">
    <property type="entry name" value="D-ALANINE--D-ALANINE LIGASE"/>
    <property type="match status" value="1"/>
</dbReference>
<dbReference type="OrthoDB" id="9813261at2"/>
<keyword evidence="13" id="KW-1185">Reference proteome</keyword>
<dbReference type="EMBL" id="FWXW01000005">
    <property type="protein sequence ID" value="SMC69850.1"/>
    <property type="molecule type" value="Genomic_DNA"/>
</dbReference>
<dbReference type="PROSITE" id="PS50975">
    <property type="entry name" value="ATP_GRASP"/>
    <property type="match status" value="1"/>
</dbReference>
<dbReference type="InterPro" id="IPR016185">
    <property type="entry name" value="PreATP-grasp_dom_sf"/>
</dbReference>
<dbReference type="GO" id="GO:0005737">
    <property type="term" value="C:cytoplasm"/>
    <property type="evidence" value="ECO:0007669"/>
    <property type="project" value="UniProtKB-SubCell"/>
</dbReference>
<name>A0A1W2BAP7_9FIRM</name>
<dbReference type="GO" id="GO:0046872">
    <property type="term" value="F:metal ion binding"/>
    <property type="evidence" value="ECO:0007669"/>
    <property type="project" value="InterPro"/>
</dbReference>
<evidence type="ECO:0000313" key="12">
    <source>
        <dbReference type="EMBL" id="SMC69850.1"/>
    </source>
</evidence>
<keyword evidence="4 12" id="KW-0436">Ligase</keyword>
<evidence type="ECO:0000256" key="2">
    <source>
        <dbReference type="ARBA" id="ARBA00010871"/>
    </source>
</evidence>
<evidence type="ECO:0000313" key="13">
    <source>
        <dbReference type="Proteomes" id="UP000192790"/>
    </source>
</evidence>
<dbReference type="GO" id="GO:0009252">
    <property type="term" value="P:peptidoglycan biosynthetic process"/>
    <property type="evidence" value="ECO:0007669"/>
    <property type="project" value="UniProtKB-KW"/>
</dbReference>
<dbReference type="Gene3D" id="3.40.50.20">
    <property type="match status" value="1"/>
</dbReference>
<dbReference type="GO" id="GO:0071555">
    <property type="term" value="P:cell wall organization"/>
    <property type="evidence" value="ECO:0007669"/>
    <property type="project" value="UniProtKB-KW"/>
</dbReference>
<evidence type="ECO:0000256" key="9">
    <source>
        <dbReference type="ARBA" id="ARBA00023316"/>
    </source>
</evidence>
<evidence type="ECO:0000256" key="5">
    <source>
        <dbReference type="ARBA" id="ARBA00022741"/>
    </source>
</evidence>
<accession>A0A1W2BAP7</accession>
<dbReference type="PANTHER" id="PTHR23132:SF23">
    <property type="entry name" value="D-ALANINE--D-ALANINE LIGASE B"/>
    <property type="match status" value="1"/>
</dbReference>
<evidence type="ECO:0000259" key="11">
    <source>
        <dbReference type="PROSITE" id="PS50975"/>
    </source>
</evidence>
<evidence type="ECO:0000256" key="4">
    <source>
        <dbReference type="ARBA" id="ARBA00022598"/>
    </source>
</evidence>
<keyword evidence="5 10" id="KW-0547">Nucleotide-binding</keyword>
<dbReference type="Pfam" id="PF07478">
    <property type="entry name" value="Dala_Dala_lig_C"/>
    <property type="match status" value="1"/>
</dbReference>
<dbReference type="InterPro" id="IPR011761">
    <property type="entry name" value="ATP-grasp"/>
</dbReference>
<dbReference type="AlphaFoldDB" id="A0A1W2BAP7"/>
<reference evidence="12 13" key="1">
    <citation type="submission" date="2017-04" db="EMBL/GenBank/DDBJ databases">
        <authorList>
            <person name="Afonso C.L."/>
            <person name="Miller P.J."/>
            <person name="Scott M.A."/>
            <person name="Spackman E."/>
            <person name="Goraichik I."/>
            <person name="Dimitrov K.M."/>
            <person name="Suarez D.L."/>
            <person name="Swayne D.E."/>
        </authorList>
    </citation>
    <scope>NUCLEOTIDE SEQUENCE [LARGE SCALE GENOMIC DNA]</scope>
    <source>
        <strain evidence="12 13">DSM 12816</strain>
    </source>
</reference>